<dbReference type="RefSeq" id="WP_183467195.1">
    <property type="nucleotide sequence ID" value="NZ_JACHVU010000002.1"/>
</dbReference>
<feature type="compositionally biased region" description="Pro residues" evidence="1">
    <location>
        <begin position="291"/>
        <end position="302"/>
    </location>
</feature>
<feature type="compositionally biased region" description="Low complexity" evidence="1">
    <location>
        <begin position="410"/>
        <end position="427"/>
    </location>
</feature>
<proteinExistence type="predicted"/>
<dbReference type="EMBL" id="JACHVU010000002">
    <property type="protein sequence ID" value="MBB2989958.1"/>
    <property type="molecule type" value="Genomic_DNA"/>
</dbReference>
<organism evidence="2 3">
    <name type="scientific">Mycolicibacterium iranicum</name>
    <name type="common">Mycobacterium iranicum</name>
    <dbReference type="NCBI Taxonomy" id="912594"/>
    <lineage>
        <taxon>Bacteria</taxon>
        <taxon>Bacillati</taxon>
        <taxon>Actinomycetota</taxon>
        <taxon>Actinomycetes</taxon>
        <taxon>Mycobacteriales</taxon>
        <taxon>Mycobacteriaceae</taxon>
        <taxon>Mycolicibacterium</taxon>
    </lineage>
</organism>
<protein>
    <submittedName>
        <fullName evidence="2">Uncharacterized protein</fullName>
    </submittedName>
</protein>
<reference evidence="2 3" key="1">
    <citation type="submission" date="2020-08" db="EMBL/GenBank/DDBJ databases">
        <title>The Agave Microbiome: Exploring the role of microbial communities in plant adaptations to desert environments.</title>
        <authorList>
            <person name="Partida-Martinez L.P."/>
        </authorList>
    </citation>
    <scope>NUCLEOTIDE SEQUENCE [LARGE SCALE GENOMIC DNA]</scope>
    <source>
        <strain evidence="2 3">AT2.18</strain>
    </source>
</reference>
<accession>A0A839Q0T5</accession>
<feature type="region of interest" description="Disordered" evidence="1">
    <location>
        <begin position="346"/>
        <end position="472"/>
    </location>
</feature>
<keyword evidence="3" id="KW-1185">Reference proteome</keyword>
<feature type="compositionally biased region" description="Pro residues" evidence="1">
    <location>
        <begin position="261"/>
        <end position="284"/>
    </location>
</feature>
<gene>
    <name evidence="2" type="ORF">FHR72_001421</name>
</gene>
<sequence>MPENFDVADRLAQGQPAVEVLQTYVHACRQLGYHHPDLTLHPAQLLDWYGTEQGMDLVALQRDCDSLQSAARSTQEALVVQERQVAQLSDAWSGAGGEAARLFLTRHGESSAAVAAAVRTAAEALATLRENLWRAVSTKSDAVVDIEGRTAASRTEWTAAAAAVTTGAGDRATASETVDRAVKPFVENAIGVDWLSAMRRAAADVTASYERAVAEMRAERSPVFAVPGDLGPAWTPPAGRDCGPESRDESRDEPRGGSAPCPAPAPPAATAPSAWAPPPAPPAPVSVAPAEAPPPPAPPAPAPVAQAEAPLPTAPAAPPMPGMGAMGGAMPDLGGGLSGLGQQFADTLGGLLGGSAPELPAPPELEEPVELAEPEPEEEPGPEEEEPEADDPPEEDEAPDEEPAEEVVLAEETPCEPAADAHAAQAAPTPPPPPPPAEPLPPAEPPAEPVAGEQTPCEIAADEVPQVGEPPE</sequence>
<evidence type="ECO:0000256" key="1">
    <source>
        <dbReference type="SAM" id="MobiDB-lite"/>
    </source>
</evidence>
<feature type="region of interest" description="Disordered" evidence="1">
    <location>
        <begin position="224"/>
        <end position="327"/>
    </location>
</feature>
<feature type="compositionally biased region" description="Acidic residues" evidence="1">
    <location>
        <begin position="364"/>
        <end position="409"/>
    </location>
</feature>
<dbReference type="AlphaFoldDB" id="A0A839Q0T5"/>
<feature type="compositionally biased region" description="Pro residues" evidence="1">
    <location>
        <begin position="312"/>
        <end position="321"/>
    </location>
</feature>
<feature type="compositionally biased region" description="Basic and acidic residues" evidence="1">
    <location>
        <begin position="242"/>
        <end position="255"/>
    </location>
</feature>
<feature type="compositionally biased region" description="Pro residues" evidence="1">
    <location>
        <begin position="428"/>
        <end position="448"/>
    </location>
</feature>
<comment type="caution">
    <text evidence="2">The sequence shown here is derived from an EMBL/GenBank/DDBJ whole genome shotgun (WGS) entry which is preliminary data.</text>
</comment>
<evidence type="ECO:0000313" key="3">
    <source>
        <dbReference type="Proteomes" id="UP000550501"/>
    </source>
</evidence>
<dbReference type="Proteomes" id="UP000550501">
    <property type="component" value="Unassembled WGS sequence"/>
</dbReference>
<name>A0A839Q0T5_MYCIR</name>
<evidence type="ECO:0000313" key="2">
    <source>
        <dbReference type="EMBL" id="MBB2989958.1"/>
    </source>
</evidence>